<organism evidence="1">
    <name type="scientific">Drosicha corpulenta</name>
    <dbReference type="NCBI Taxonomy" id="535978"/>
    <lineage>
        <taxon>Eukaryota</taxon>
        <taxon>Metazoa</taxon>
        <taxon>Ecdysozoa</taxon>
        <taxon>Arthropoda</taxon>
        <taxon>Hexapoda</taxon>
        <taxon>Insecta</taxon>
        <taxon>Pterygota</taxon>
        <taxon>Neoptera</taxon>
        <taxon>Paraneoptera</taxon>
        <taxon>Hemiptera</taxon>
        <taxon>Sternorrhyncha</taxon>
        <taxon>Coccoidea</taxon>
        <taxon>Monophlebidae</taxon>
        <taxon>Drosicha</taxon>
    </lineage>
</organism>
<evidence type="ECO:0000313" key="1">
    <source>
        <dbReference type="EMBL" id="ALV87599.1"/>
    </source>
</evidence>
<dbReference type="CDD" id="cd23992">
    <property type="entry name" value="PBP_GOBP"/>
    <property type="match status" value="1"/>
</dbReference>
<dbReference type="AlphaFoldDB" id="A0A0U3UL20"/>
<reference evidence="1" key="1">
    <citation type="submission" date="2015-11" db="EMBL/GenBank/DDBJ databases">
        <title>Identification of candidate chemosensory genes in the antennal transcriptome of Drosicha corpulenta (Kuwana).</title>
        <authorList>
            <person name="Zhang Y."/>
            <person name="Gao Q."/>
            <person name="Xie Y."/>
        </authorList>
    </citation>
    <scope>NUCLEOTIDE SEQUENCE</scope>
</reference>
<proteinExistence type="evidence at transcript level"/>
<dbReference type="Pfam" id="PF01395">
    <property type="entry name" value="PBP_GOBP"/>
    <property type="match status" value="1"/>
</dbReference>
<sequence length="165" mass="18816">MAVGSRSFDMQQSFIIVSLVIAAIVKLFLLCNSSNAAIVAESSSGTITTDVFTECLQEYKIDADTIDAFYTTGEIWDESNRLTKCLFFCINRKLSLADEIGTINKQKVKVLIMARNSEFNIERVTKVVDECSKRNDETDICDKWYEFSKCHIKAYLDYEKEKNSQ</sequence>
<dbReference type="SUPFAM" id="SSF47565">
    <property type="entry name" value="Insect pheromone/odorant-binding proteins"/>
    <property type="match status" value="1"/>
</dbReference>
<name>A0A0U3UL20_9HEMI</name>
<dbReference type="Gene3D" id="1.10.238.20">
    <property type="entry name" value="Pheromone/general odorant binding protein domain"/>
    <property type="match status" value="1"/>
</dbReference>
<dbReference type="SMR" id="A0A0U3UL20"/>
<dbReference type="InterPro" id="IPR006170">
    <property type="entry name" value="PBP/GOBP"/>
</dbReference>
<dbReference type="SMART" id="SM00708">
    <property type="entry name" value="PhBP"/>
    <property type="match status" value="1"/>
</dbReference>
<accession>A0A0U3UL20</accession>
<feature type="non-terminal residue" evidence="1">
    <location>
        <position position="165"/>
    </location>
</feature>
<dbReference type="GO" id="GO:0005549">
    <property type="term" value="F:odorant binding"/>
    <property type="evidence" value="ECO:0007669"/>
    <property type="project" value="InterPro"/>
</dbReference>
<protein>
    <submittedName>
        <fullName evidence="1">Odorant binding protein 3</fullName>
    </submittedName>
</protein>
<dbReference type="EMBL" id="KU133774">
    <property type="protein sequence ID" value="ALV87599.1"/>
    <property type="molecule type" value="mRNA"/>
</dbReference>
<dbReference type="InterPro" id="IPR036728">
    <property type="entry name" value="PBP_GOBP_sf"/>
</dbReference>